<comment type="caution">
    <text evidence="2">The sequence shown here is derived from an EMBL/GenBank/DDBJ whole genome shotgun (WGS) entry which is preliminary data.</text>
</comment>
<dbReference type="Proteomes" id="UP001218218">
    <property type="component" value="Unassembled WGS sequence"/>
</dbReference>
<gene>
    <name evidence="2" type="ORF">DFH08DRAFT_823218</name>
</gene>
<evidence type="ECO:0000313" key="2">
    <source>
        <dbReference type="EMBL" id="KAJ7309931.1"/>
    </source>
</evidence>
<keyword evidence="3" id="KW-1185">Reference proteome</keyword>
<protein>
    <submittedName>
        <fullName evidence="2">Uncharacterized protein</fullName>
    </submittedName>
</protein>
<feature type="compositionally biased region" description="Low complexity" evidence="1">
    <location>
        <begin position="38"/>
        <end position="52"/>
    </location>
</feature>
<reference evidence="2" key="1">
    <citation type="submission" date="2023-03" db="EMBL/GenBank/DDBJ databases">
        <title>Massive genome expansion in bonnet fungi (Mycena s.s.) driven by repeated elements and novel gene families across ecological guilds.</title>
        <authorList>
            <consortium name="Lawrence Berkeley National Laboratory"/>
            <person name="Harder C.B."/>
            <person name="Miyauchi S."/>
            <person name="Viragh M."/>
            <person name="Kuo A."/>
            <person name="Thoen E."/>
            <person name="Andreopoulos B."/>
            <person name="Lu D."/>
            <person name="Skrede I."/>
            <person name="Drula E."/>
            <person name="Henrissat B."/>
            <person name="Morin E."/>
            <person name="Kohler A."/>
            <person name="Barry K."/>
            <person name="LaButti K."/>
            <person name="Morin E."/>
            <person name="Salamov A."/>
            <person name="Lipzen A."/>
            <person name="Mereny Z."/>
            <person name="Hegedus B."/>
            <person name="Baldrian P."/>
            <person name="Stursova M."/>
            <person name="Weitz H."/>
            <person name="Taylor A."/>
            <person name="Grigoriev I.V."/>
            <person name="Nagy L.G."/>
            <person name="Martin F."/>
            <person name="Kauserud H."/>
        </authorList>
    </citation>
    <scope>NUCLEOTIDE SEQUENCE</scope>
    <source>
        <strain evidence="2">CBHHK002</strain>
    </source>
</reference>
<evidence type="ECO:0000313" key="3">
    <source>
        <dbReference type="Proteomes" id="UP001218218"/>
    </source>
</evidence>
<name>A0AAD6Z6B0_9AGAR</name>
<evidence type="ECO:0000256" key="1">
    <source>
        <dbReference type="SAM" id="MobiDB-lite"/>
    </source>
</evidence>
<accession>A0AAD6Z6B0</accession>
<dbReference type="AlphaFoldDB" id="A0AAD6Z6B0"/>
<organism evidence="2 3">
    <name type="scientific">Mycena albidolilacea</name>
    <dbReference type="NCBI Taxonomy" id="1033008"/>
    <lineage>
        <taxon>Eukaryota</taxon>
        <taxon>Fungi</taxon>
        <taxon>Dikarya</taxon>
        <taxon>Basidiomycota</taxon>
        <taxon>Agaricomycotina</taxon>
        <taxon>Agaricomycetes</taxon>
        <taxon>Agaricomycetidae</taxon>
        <taxon>Agaricales</taxon>
        <taxon>Marasmiineae</taxon>
        <taxon>Mycenaceae</taxon>
        <taxon>Mycena</taxon>
    </lineage>
</organism>
<sequence length="301" mass="32812">MLKSNENTHCTNSRNSLIANVKSTKMFSRSDHHHAGLQTSAPATTTPQPTAQRCPERGTALLHRLESLLESTLVTLVLINDICDAPYPDHLLELSGAINHRMNAHIPNPITTAPIGVDATAPDPPPSCHASGFGPADKETKTDHVSYTRAVSAARSDSRESQEHSESCDIVIRFDLEPPDIAKSAGAHPQLIYNAIHRALSPSPGKRLFTGVRYTRNWNLVIQVEPGTGTAQFMIEKYATSIWNAIRPVLGYLAGHPCPTFETGNPWHSVVFHNVPSLDGRKSYDLLTSARCSQLAGFTTL</sequence>
<feature type="region of interest" description="Disordered" evidence="1">
    <location>
        <begin position="28"/>
        <end position="53"/>
    </location>
</feature>
<proteinExistence type="predicted"/>
<dbReference type="EMBL" id="JARIHO010000080">
    <property type="protein sequence ID" value="KAJ7309931.1"/>
    <property type="molecule type" value="Genomic_DNA"/>
</dbReference>